<dbReference type="Proteomes" id="UP000265618">
    <property type="component" value="Unassembled WGS sequence"/>
</dbReference>
<keyword evidence="3" id="KW-1185">Reference proteome</keyword>
<dbReference type="AlphaFoldDB" id="A0A391NUQ0"/>
<dbReference type="GO" id="GO:0030170">
    <property type="term" value="F:pyridoxal phosphate binding"/>
    <property type="evidence" value="ECO:0007669"/>
    <property type="project" value="InterPro"/>
</dbReference>
<accession>A0A391NUQ0</accession>
<organism evidence="2 3">
    <name type="scientific">Kipferlia bialata</name>
    <dbReference type="NCBI Taxonomy" id="797122"/>
    <lineage>
        <taxon>Eukaryota</taxon>
        <taxon>Metamonada</taxon>
        <taxon>Carpediemonas-like organisms</taxon>
        <taxon>Kipferlia</taxon>
    </lineage>
</organism>
<keyword evidence="1" id="KW-0663">Pyridoxal phosphate</keyword>
<dbReference type="InterPro" id="IPR029066">
    <property type="entry name" value="PLP-binding_barrel"/>
</dbReference>
<dbReference type="Gene3D" id="3.20.20.10">
    <property type="entry name" value="Alanine racemase"/>
    <property type="match status" value="1"/>
</dbReference>
<dbReference type="PANTHER" id="PTHR10146:SF14">
    <property type="entry name" value="PYRIDOXAL PHOSPHATE HOMEOSTASIS PROTEIN"/>
    <property type="match status" value="1"/>
</dbReference>
<name>A0A391NUQ0_9EUKA</name>
<dbReference type="PANTHER" id="PTHR10146">
    <property type="entry name" value="PROLINE SYNTHETASE CO-TRANSCRIBED BACTERIAL HOMOLOG PROTEIN"/>
    <property type="match status" value="1"/>
</dbReference>
<gene>
    <name evidence="2" type="ORF">KIPB_011464</name>
</gene>
<proteinExistence type="predicted"/>
<evidence type="ECO:0000256" key="1">
    <source>
        <dbReference type="ARBA" id="ARBA00022898"/>
    </source>
</evidence>
<comment type="caution">
    <text evidence="2">The sequence shown here is derived from an EMBL/GenBank/DDBJ whole genome shotgun (WGS) entry which is preliminary data.</text>
</comment>
<evidence type="ECO:0008006" key="4">
    <source>
        <dbReference type="Google" id="ProtNLM"/>
    </source>
</evidence>
<dbReference type="OrthoDB" id="10264196at2759"/>
<dbReference type="EMBL" id="BDIP01004664">
    <property type="protein sequence ID" value="GCA63706.1"/>
    <property type="molecule type" value="Genomic_DNA"/>
</dbReference>
<reference evidence="2 3" key="1">
    <citation type="journal article" date="2018" name="PLoS ONE">
        <title>The draft genome of Kipferlia bialata reveals reductive genome evolution in fornicate parasites.</title>
        <authorList>
            <person name="Tanifuji G."/>
            <person name="Takabayashi S."/>
            <person name="Kume K."/>
            <person name="Takagi M."/>
            <person name="Nakayama T."/>
            <person name="Kamikawa R."/>
            <person name="Inagaki Y."/>
            <person name="Hashimoto T."/>
        </authorList>
    </citation>
    <scope>NUCLEOTIDE SEQUENCE [LARGE SCALE GENOMIC DNA]</scope>
    <source>
        <strain evidence="2">NY0173</strain>
    </source>
</reference>
<sequence>MEAVVALREEMEPAIVSALRGVINQMEAASQAAGRDPVTLCAVSKTKPDEMIQTCYDAGQRVFGENHVQDLVGKSQRLPKDIEWHFIGR</sequence>
<protein>
    <recommendedName>
        <fullName evidence="4">Alanine racemase N-terminal domain-containing protein</fullName>
    </recommendedName>
</protein>
<dbReference type="SUPFAM" id="SSF51419">
    <property type="entry name" value="PLP-binding barrel"/>
    <property type="match status" value="1"/>
</dbReference>
<evidence type="ECO:0000313" key="2">
    <source>
        <dbReference type="EMBL" id="GCA63706.1"/>
    </source>
</evidence>
<dbReference type="InterPro" id="IPR011078">
    <property type="entry name" value="PyrdxlP_homeostasis"/>
</dbReference>
<evidence type="ECO:0000313" key="3">
    <source>
        <dbReference type="Proteomes" id="UP000265618"/>
    </source>
</evidence>